<keyword evidence="5 9" id="KW-0067">ATP-binding</keyword>
<evidence type="ECO:0000256" key="2">
    <source>
        <dbReference type="ARBA" id="ARBA00022741"/>
    </source>
</evidence>
<keyword evidence="1 9" id="KW-0963">Cytoplasm</keyword>
<feature type="binding site" evidence="9">
    <location>
        <position position="70"/>
    </location>
    <ligand>
        <name>ATP</name>
        <dbReference type="ChEBI" id="CHEBI:30616"/>
    </ligand>
</feature>
<dbReference type="InterPro" id="IPR027417">
    <property type="entry name" value="P-loop_NTPase"/>
</dbReference>
<comment type="caution">
    <text evidence="9">Lacks conserved residue(s) required for the propagation of feature annotation.</text>
</comment>
<keyword evidence="4 9" id="KW-0378">Hydrolase</keyword>
<evidence type="ECO:0000256" key="8">
    <source>
        <dbReference type="ARBA" id="ARBA00023204"/>
    </source>
</evidence>
<dbReference type="SUPFAM" id="SSF46785">
    <property type="entry name" value="Winged helix' DNA-binding domain"/>
    <property type="match status" value="1"/>
</dbReference>
<feature type="binding site" evidence="9">
    <location>
        <position position="23"/>
    </location>
    <ligand>
        <name>ATP</name>
        <dbReference type="ChEBI" id="CHEBI:30616"/>
    </ligand>
</feature>
<feature type="binding site" evidence="9">
    <location>
        <begin position="131"/>
        <end position="133"/>
    </location>
    <ligand>
        <name>ATP</name>
        <dbReference type="ChEBI" id="CHEBI:30616"/>
    </ligand>
</feature>
<keyword evidence="2 9" id="KW-0547">Nucleotide-binding</keyword>
<evidence type="ECO:0000256" key="3">
    <source>
        <dbReference type="ARBA" id="ARBA00022763"/>
    </source>
</evidence>
<dbReference type="InterPro" id="IPR004605">
    <property type="entry name" value="DNA_helicase_Holl-junc_RuvB"/>
</dbReference>
<dbReference type="HAMAP" id="MF_00016">
    <property type="entry name" value="DNA_HJ_migration_RuvB"/>
    <property type="match status" value="1"/>
</dbReference>
<dbReference type="Gene3D" id="3.40.50.300">
    <property type="entry name" value="P-loop containing nucleotide triphosphate hydrolases"/>
    <property type="match status" value="1"/>
</dbReference>
<feature type="binding site" evidence="9">
    <location>
        <position position="69"/>
    </location>
    <ligand>
        <name>ATP</name>
        <dbReference type="ChEBI" id="CHEBI:30616"/>
    </ligand>
</feature>
<feature type="binding site" evidence="9">
    <location>
        <position position="185"/>
    </location>
    <ligand>
        <name>ATP</name>
        <dbReference type="ChEBI" id="CHEBI:30616"/>
    </ligand>
</feature>
<comment type="caution">
    <text evidence="11">The sequence shown here is derived from an EMBL/GenBank/DDBJ whole genome shotgun (WGS) entry which is preliminary data.</text>
</comment>
<comment type="similarity">
    <text evidence="9">Belongs to the RuvB family.</text>
</comment>
<dbReference type="NCBIfam" id="NF000868">
    <property type="entry name" value="PRK00080.1"/>
    <property type="match status" value="1"/>
</dbReference>
<feature type="region of interest" description="Small ATPAse domain (RuvB-S)" evidence="9">
    <location>
        <begin position="186"/>
        <end position="256"/>
    </location>
</feature>
<dbReference type="Gene3D" id="1.10.10.10">
    <property type="entry name" value="Winged helix-like DNA-binding domain superfamily/Winged helix DNA-binding domain"/>
    <property type="match status" value="1"/>
</dbReference>
<comment type="subcellular location">
    <subcellularLocation>
        <location evidence="9">Cytoplasm</location>
    </subcellularLocation>
</comment>
<dbReference type="RefSeq" id="WP_120669336.1">
    <property type="nucleotide sequence ID" value="NZ_AZRV01000035.1"/>
</dbReference>
<keyword evidence="8 9" id="KW-0234">DNA repair</keyword>
<dbReference type="InterPro" id="IPR008824">
    <property type="entry name" value="RuvB-like_N"/>
</dbReference>
<dbReference type="Pfam" id="PF05491">
    <property type="entry name" value="WHD_RuvB"/>
    <property type="match status" value="1"/>
</dbReference>
<dbReference type="GO" id="GO:0005737">
    <property type="term" value="C:cytoplasm"/>
    <property type="evidence" value="ECO:0007669"/>
    <property type="project" value="UniProtKB-SubCell"/>
</dbReference>
<comment type="catalytic activity">
    <reaction evidence="9">
        <text>ATP + H2O = ADP + phosphate + H(+)</text>
        <dbReference type="Rhea" id="RHEA:13065"/>
        <dbReference type="ChEBI" id="CHEBI:15377"/>
        <dbReference type="ChEBI" id="CHEBI:15378"/>
        <dbReference type="ChEBI" id="CHEBI:30616"/>
        <dbReference type="ChEBI" id="CHEBI:43474"/>
        <dbReference type="ChEBI" id="CHEBI:456216"/>
    </reaction>
</comment>
<feature type="binding site" evidence="9">
    <location>
        <position position="69"/>
    </location>
    <ligand>
        <name>Mg(2+)</name>
        <dbReference type="ChEBI" id="CHEBI:18420"/>
    </ligand>
</feature>
<feature type="region of interest" description="Head domain (RuvB-H)" evidence="9">
    <location>
        <begin position="259"/>
        <end position="339"/>
    </location>
</feature>
<sequence length="339" mass="37602">MDTERISETSVLNDEEASLEKSLRPQTLDEYIGQEKIKRNLAVFIQAAKQRQESLDHILLFGPPGLGKTTLAMIVANELGTKLHTITGPAIERTGDLAAVLTVLGPGDVLFIDEIHRIPKSAEEILYSAMEDFCIDILIGKSEETKRSVRVPLPPFTLVGATTKAGMISSPLRDRFGIIGHLEYYKPEELFQIIRRSASILDTVIDDEGAMEIARRSRGTPRVANRLLKRVRDFAQIKGNGLITKAIADQGLLALDIDSEGLDTMDRRILSAIIDQFRGGPVGIETLASTLGEGRDTLEYMVEPFLLQQGFIQRTPRGRIATEKTYQHLGRVISERRAV</sequence>
<comment type="subunit">
    <text evidence="9">Homohexamer. Forms an RuvA(8)-RuvB(12)-Holliday junction (HJ) complex. HJ DNA is sandwiched between 2 RuvA tetramers; dsDNA enters through RuvA and exits via RuvB. An RuvB hexamer assembles on each DNA strand where it exits the tetramer. Each RuvB hexamer is contacted by two RuvA subunits (via domain III) on 2 adjacent RuvB subunits; this complex drives branch migration. In the full resolvosome a probable DNA-RuvA(4)-RuvB(12)-RuvC(2) complex forms which resolves the HJ.</text>
</comment>
<dbReference type="InterPro" id="IPR041445">
    <property type="entry name" value="AAA_lid_4"/>
</dbReference>
<evidence type="ECO:0000256" key="4">
    <source>
        <dbReference type="ARBA" id="ARBA00022801"/>
    </source>
</evidence>
<keyword evidence="11" id="KW-0347">Helicase</keyword>
<dbReference type="GO" id="GO:0006281">
    <property type="term" value="P:DNA repair"/>
    <property type="evidence" value="ECO:0007669"/>
    <property type="project" value="UniProtKB-UniRule"/>
</dbReference>
<feature type="binding site" evidence="9">
    <location>
        <position position="24"/>
    </location>
    <ligand>
        <name>ATP</name>
        <dbReference type="ChEBI" id="CHEBI:30616"/>
    </ligand>
</feature>
<feature type="binding site" evidence="9">
    <location>
        <position position="68"/>
    </location>
    <ligand>
        <name>ATP</name>
        <dbReference type="ChEBI" id="CHEBI:30616"/>
    </ligand>
</feature>
<feature type="binding site" evidence="9">
    <location>
        <position position="319"/>
    </location>
    <ligand>
        <name>DNA</name>
        <dbReference type="ChEBI" id="CHEBI:16991"/>
    </ligand>
</feature>
<dbReference type="GO" id="GO:0048476">
    <property type="term" value="C:Holliday junction resolvase complex"/>
    <property type="evidence" value="ECO:0007669"/>
    <property type="project" value="UniProtKB-UniRule"/>
</dbReference>
<dbReference type="CDD" id="cd00009">
    <property type="entry name" value="AAA"/>
    <property type="match status" value="1"/>
</dbReference>
<dbReference type="Pfam" id="PF17864">
    <property type="entry name" value="AAA_lid_4"/>
    <property type="match status" value="1"/>
</dbReference>
<gene>
    <name evidence="9" type="primary">ruvB</name>
    <name evidence="11" type="ORF">Cdeb_01353</name>
</gene>
<reference evidence="11 12" key="1">
    <citation type="submission" date="2013-12" db="EMBL/GenBank/DDBJ databases">
        <title>Genome and proteome characterization of Caldibacillus debilis GB1 derived from a cellulolytic aero-tolerant co-culture.</title>
        <authorList>
            <person name="Wushke S.T."/>
            <person name="Zhang X."/>
            <person name="Fristensky B."/>
            <person name="Wilkins J.A."/>
            <person name="Levin D.B."/>
            <person name="Sparling R."/>
        </authorList>
    </citation>
    <scope>NUCLEOTIDE SEQUENCE [LARGE SCALE GENOMIC DNA]</scope>
    <source>
        <strain evidence="11 12">GB1</strain>
    </source>
</reference>
<dbReference type="AlphaFoldDB" id="A0A420VEL8"/>
<proteinExistence type="inferred from homology"/>
<evidence type="ECO:0000256" key="6">
    <source>
        <dbReference type="ARBA" id="ARBA00023125"/>
    </source>
</evidence>
<dbReference type="PANTHER" id="PTHR42848">
    <property type="match status" value="1"/>
</dbReference>
<feature type="binding site" evidence="9">
    <location>
        <position position="65"/>
    </location>
    <ligand>
        <name>ATP</name>
        <dbReference type="ChEBI" id="CHEBI:30616"/>
    </ligand>
</feature>
<evidence type="ECO:0000313" key="12">
    <source>
        <dbReference type="Proteomes" id="UP000286235"/>
    </source>
</evidence>
<dbReference type="PANTHER" id="PTHR42848:SF1">
    <property type="entry name" value="HOLLIDAY JUNCTION BRANCH MIGRATION COMPLEX SUBUNIT RUVB"/>
    <property type="match status" value="1"/>
</dbReference>
<dbReference type="SUPFAM" id="SSF52540">
    <property type="entry name" value="P-loop containing nucleoside triphosphate hydrolases"/>
    <property type="match status" value="1"/>
</dbReference>
<dbReference type="Pfam" id="PF05496">
    <property type="entry name" value="RuvB_N"/>
    <property type="match status" value="1"/>
</dbReference>
<dbReference type="InterPro" id="IPR036390">
    <property type="entry name" value="WH_DNA-bd_sf"/>
</dbReference>
<organism evidence="11 12">
    <name type="scientific">Caldibacillus debilis GB1</name>
    <dbReference type="NCBI Taxonomy" id="1339248"/>
    <lineage>
        <taxon>Bacteria</taxon>
        <taxon>Bacillati</taxon>
        <taxon>Bacillota</taxon>
        <taxon>Bacilli</taxon>
        <taxon>Bacillales</taxon>
        <taxon>Bacillaceae</taxon>
        <taxon>Caldibacillus</taxon>
    </lineage>
</organism>
<evidence type="ECO:0000259" key="10">
    <source>
        <dbReference type="SMART" id="SM00382"/>
    </source>
</evidence>
<dbReference type="GO" id="GO:0005524">
    <property type="term" value="F:ATP binding"/>
    <property type="evidence" value="ECO:0007669"/>
    <property type="project" value="UniProtKB-UniRule"/>
</dbReference>
<dbReference type="Gene3D" id="1.10.8.60">
    <property type="match status" value="1"/>
</dbReference>
<feature type="domain" description="AAA+ ATPase" evidence="10">
    <location>
        <begin position="54"/>
        <end position="188"/>
    </location>
</feature>
<evidence type="ECO:0000313" key="11">
    <source>
        <dbReference type="EMBL" id="RKO61858.1"/>
    </source>
</evidence>
<dbReference type="EMBL" id="AZRV01000035">
    <property type="protein sequence ID" value="RKO61858.1"/>
    <property type="molecule type" value="Genomic_DNA"/>
</dbReference>
<protein>
    <recommendedName>
        <fullName evidence="9">Holliday junction branch migration complex subunit RuvB</fullName>
        <ecNumber evidence="9">3.6.4.-</ecNumber>
    </recommendedName>
</protein>
<name>A0A420VEL8_9BACI</name>
<comment type="function">
    <text evidence="9">The RuvA-RuvB-RuvC complex processes Holliday junction (HJ) DNA during genetic recombination and DNA repair, while the RuvA-RuvB complex plays an important role in the rescue of blocked DNA replication forks via replication fork reversal (RFR). RuvA specifically binds to HJ cruciform DNA, conferring on it an open structure. The RuvB hexamer acts as an ATP-dependent pump, pulling dsDNA into and through the RuvAB complex. RuvB forms 2 homohexamers on either side of HJ DNA bound by 1 or 2 RuvA tetramers; 4 subunits per hexamer contact DNA at a time. Coordinated motions by a converter formed by DNA-disengaged RuvB subunits stimulates ATP hydrolysis and nucleotide exchange. Immobilization of the converter enables RuvB to convert the ATP-contained energy into a lever motion, pulling 2 nucleotides of DNA out of the RuvA tetramer per ATP hydrolyzed, thus driving DNA branch migration. The RuvB motors rotate together with the DNA substrate, which together with the progressing nucleotide cycle form the mechanistic basis for DNA recombination by continuous HJ branch migration. Branch migration allows RuvC to scan DNA until it finds its consensus sequence, where it cleaves and resolves cruciform DNA.</text>
</comment>
<dbReference type="EC" id="3.6.4.-" evidence="9"/>
<keyword evidence="6 9" id="KW-0238">DNA-binding</keyword>
<evidence type="ECO:0000256" key="9">
    <source>
        <dbReference type="HAMAP-Rule" id="MF_00016"/>
    </source>
</evidence>
<dbReference type="NCBIfam" id="TIGR00635">
    <property type="entry name" value="ruvB"/>
    <property type="match status" value="1"/>
</dbReference>
<feature type="binding site" evidence="9">
    <location>
        <position position="314"/>
    </location>
    <ligand>
        <name>DNA</name>
        <dbReference type="ChEBI" id="CHEBI:16991"/>
    </ligand>
</feature>
<dbReference type="SMART" id="SM00382">
    <property type="entry name" value="AAA"/>
    <property type="match status" value="1"/>
</dbReference>
<dbReference type="InterPro" id="IPR003593">
    <property type="entry name" value="AAA+_ATPase"/>
</dbReference>
<keyword evidence="3 9" id="KW-0227">DNA damage</keyword>
<evidence type="ECO:0000256" key="1">
    <source>
        <dbReference type="ARBA" id="ARBA00022490"/>
    </source>
</evidence>
<feature type="binding site" evidence="9">
    <location>
        <position position="222"/>
    </location>
    <ligand>
        <name>ATP</name>
        <dbReference type="ChEBI" id="CHEBI:30616"/>
    </ligand>
</feature>
<dbReference type="GO" id="GO:0016887">
    <property type="term" value="F:ATP hydrolysis activity"/>
    <property type="evidence" value="ECO:0007669"/>
    <property type="project" value="RHEA"/>
</dbReference>
<dbReference type="InterPro" id="IPR036388">
    <property type="entry name" value="WH-like_DNA-bd_sf"/>
</dbReference>
<keyword evidence="12" id="KW-1185">Reference proteome</keyword>
<dbReference type="GO" id="GO:0006310">
    <property type="term" value="P:DNA recombination"/>
    <property type="evidence" value="ECO:0007669"/>
    <property type="project" value="UniProtKB-UniRule"/>
</dbReference>
<accession>A0A420VEL8</accession>
<keyword evidence="7 9" id="KW-0233">DNA recombination</keyword>
<evidence type="ECO:0000256" key="5">
    <source>
        <dbReference type="ARBA" id="ARBA00022840"/>
    </source>
</evidence>
<dbReference type="Proteomes" id="UP000286235">
    <property type="component" value="Unassembled WGS sequence"/>
</dbReference>
<comment type="domain">
    <text evidence="9">Has 3 domains, the large (RuvB-L) and small ATPase (RuvB-S) domains and the C-terminal head (RuvB-H) domain. The head domain binds DNA, while the ATPase domains jointly bind ATP, ADP or are empty depending on the state of the subunit in the translocation cycle. During a single DNA translocation step the structure of each domain remains the same, but their relative positions change.</text>
</comment>
<dbReference type="InterPro" id="IPR008823">
    <property type="entry name" value="RuvB_wg_C"/>
</dbReference>
<feature type="binding site" evidence="9">
    <location>
        <position position="175"/>
    </location>
    <ligand>
        <name>ATP</name>
        <dbReference type="ChEBI" id="CHEBI:30616"/>
    </ligand>
</feature>
<dbReference type="GO" id="GO:0000400">
    <property type="term" value="F:four-way junction DNA binding"/>
    <property type="evidence" value="ECO:0007669"/>
    <property type="project" value="UniProtKB-UniRule"/>
</dbReference>
<dbReference type="GO" id="GO:0009378">
    <property type="term" value="F:four-way junction helicase activity"/>
    <property type="evidence" value="ECO:0007669"/>
    <property type="project" value="InterPro"/>
</dbReference>
<feature type="binding site" evidence="9">
    <location>
        <position position="295"/>
    </location>
    <ligand>
        <name>DNA</name>
        <dbReference type="ChEBI" id="CHEBI:16991"/>
    </ligand>
</feature>
<evidence type="ECO:0000256" key="7">
    <source>
        <dbReference type="ARBA" id="ARBA00023172"/>
    </source>
</evidence>